<dbReference type="EC" id="2.1.1.195" evidence="5"/>
<evidence type="ECO:0000313" key="6">
    <source>
        <dbReference type="EMBL" id="OBQ46585.1"/>
    </source>
</evidence>
<dbReference type="InterPro" id="IPR002748">
    <property type="entry name" value="CbiD"/>
</dbReference>
<dbReference type="NCBIfam" id="TIGR00312">
    <property type="entry name" value="cbiD"/>
    <property type="match status" value="1"/>
</dbReference>
<evidence type="ECO:0000256" key="4">
    <source>
        <dbReference type="ARBA" id="ARBA00022691"/>
    </source>
</evidence>
<dbReference type="PANTHER" id="PTHR35863">
    <property type="entry name" value="COBALT-PRECORRIN-5B C(1)-METHYLTRANSFERASE"/>
    <property type="match status" value="1"/>
</dbReference>
<name>A0A1B7XB51_9BACT</name>
<reference evidence="6 7" key="1">
    <citation type="submission" date="2015-01" db="EMBL/GenBank/DDBJ databases">
        <title>Desulfovibrio sp. JC271 draft genome sequence.</title>
        <authorList>
            <person name="Shivani Y."/>
            <person name="Subhash Y."/>
            <person name="Sasikala C."/>
            <person name="Ramana C.V."/>
        </authorList>
    </citation>
    <scope>NUCLEOTIDE SEQUENCE [LARGE SCALE GENOMIC DNA]</scope>
    <source>
        <strain evidence="6 7">JC271</strain>
    </source>
</reference>
<dbReference type="Gene3D" id="3.30.2110.10">
    <property type="entry name" value="CbiD-like"/>
    <property type="match status" value="1"/>
</dbReference>
<comment type="catalytic activity">
    <reaction evidence="5">
        <text>Co-precorrin-5B + S-adenosyl-L-methionine = Co-precorrin-6A + S-adenosyl-L-homocysteine</text>
        <dbReference type="Rhea" id="RHEA:26285"/>
        <dbReference type="ChEBI" id="CHEBI:57856"/>
        <dbReference type="ChEBI" id="CHEBI:59789"/>
        <dbReference type="ChEBI" id="CHEBI:60063"/>
        <dbReference type="ChEBI" id="CHEBI:60064"/>
        <dbReference type="EC" id="2.1.1.195"/>
    </reaction>
</comment>
<evidence type="ECO:0000256" key="2">
    <source>
        <dbReference type="ARBA" id="ARBA00022603"/>
    </source>
</evidence>
<dbReference type="Proteomes" id="UP000091979">
    <property type="component" value="Unassembled WGS sequence"/>
</dbReference>
<keyword evidence="2 5" id="KW-0489">Methyltransferase</keyword>
<evidence type="ECO:0000256" key="5">
    <source>
        <dbReference type="HAMAP-Rule" id="MF_00787"/>
    </source>
</evidence>
<comment type="caution">
    <text evidence="6">The sequence shown here is derived from an EMBL/GenBank/DDBJ whole genome shotgun (WGS) entry which is preliminary data.</text>
</comment>
<dbReference type="SUPFAM" id="SSF111342">
    <property type="entry name" value="CbiD-like"/>
    <property type="match status" value="1"/>
</dbReference>
<comment type="pathway">
    <text evidence="5">Cofactor biosynthesis; adenosylcobalamin biosynthesis; cob(II)yrinate a,c-diamide from sirohydrochlorin (anaerobic route): step 6/10.</text>
</comment>
<accession>A0A1B7XB51</accession>
<dbReference type="EMBL" id="JXMS01000021">
    <property type="protein sequence ID" value="OBQ46585.1"/>
    <property type="molecule type" value="Genomic_DNA"/>
</dbReference>
<dbReference type="UniPathway" id="UPA00148">
    <property type="reaction ID" value="UER00227"/>
</dbReference>
<keyword evidence="3 5" id="KW-0808">Transferase</keyword>
<proteinExistence type="inferred from homology"/>
<evidence type="ECO:0000313" key="7">
    <source>
        <dbReference type="Proteomes" id="UP000091979"/>
    </source>
</evidence>
<keyword evidence="4 5" id="KW-0949">S-adenosyl-L-methionine</keyword>
<dbReference type="PANTHER" id="PTHR35863:SF1">
    <property type="entry name" value="COBALT-PRECORRIN-5B C(1)-METHYLTRANSFERASE"/>
    <property type="match status" value="1"/>
</dbReference>
<keyword evidence="7" id="KW-1185">Reference proteome</keyword>
<dbReference type="OrthoDB" id="6439987at2"/>
<dbReference type="Pfam" id="PF01888">
    <property type="entry name" value="CbiD"/>
    <property type="match status" value="1"/>
</dbReference>
<comment type="function">
    <text evidence="5">Catalyzes the methylation of C-1 in cobalt-precorrin-5B to form cobalt-precorrin-6A.</text>
</comment>
<comment type="similarity">
    <text evidence="5">Belongs to the CbiD family.</text>
</comment>
<dbReference type="HAMAP" id="MF_00787">
    <property type="entry name" value="CbiD"/>
    <property type="match status" value="1"/>
</dbReference>
<dbReference type="AlphaFoldDB" id="A0A1B7XB51"/>
<protein>
    <recommendedName>
        <fullName evidence="5">Cobalt-precorrin-5B C(1)-methyltransferase</fullName>
        <ecNumber evidence="5">2.1.1.195</ecNumber>
    </recommendedName>
    <alternativeName>
        <fullName evidence="5">Cobalt-precorrin-6A synthase</fullName>
    </alternativeName>
</protein>
<dbReference type="STRING" id="1560234.SP90_11820"/>
<dbReference type="GO" id="GO:0019251">
    <property type="term" value="P:anaerobic cobalamin biosynthetic process"/>
    <property type="evidence" value="ECO:0007669"/>
    <property type="project" value="UniProtKB-UniRule"/>
</dbReference>
<dbReference type="GO" id="GO:0032259">
    <property type="term" value="P:methylation"/>
    <property type="evidence" value="ECO:0007669"/>
    <property type="project" value="UniProtKB-KW"/>
</dbReference>
<dbReference type="GO" id="GO:0043780">
    <property type="term" value="F:cobalt-precorrin-5B C1-methyltransferase activity"/>
    <property type="evidence" value="ECO:0007669"/>
    <property type="project" value="RHEA"/>
</dbReference>
<dbReference type="PIRSF" id="PIRSF026782">
    <property type="entry name" value="CbiD"/>
    <property type="match status" value="1"/>
</dbReference>
<dbReference type="NCBIfam" id="NF000849">
    <property type="entry name" value="PRK00075.1-1"/>
    <property type="match status" value="1"/>
</dbReference>
<evidence type="ECO:0000256" key="3">
    <source>
        <dbReference type="ARBA" id="ARBA00022679"/>
    </source>
</evidence>
<organism evidence="6 7">
    <name type="scientific">Halodesulfovibrio spirochaetisodalis</name>
    <dbReference type="NCBI Taxonomy" id="1560234"/>
    <lineage>
        <taxon>Bacteria</taxon>
        <taxon>Pseudomonadati</taxon>
        <taxon>Thermodesulfobacteriota</taxon>
        <taxon>Desulfovibrionia</taxon>
        <taxon>Desulfovibrionales</taxon>
        <taxon>Desulfovibrionaceae</taxon>
        <taxon>Halodesulfovibrio</taxon>
    </lineage>
</organism>
<sequence>MAEKRLREGYTTGSSAAAAAGAALRLLLMQERLESLEIPLPPFLQENGATDAPNARLNIPVHTVRLTNDGAMGSVIKDGGDDPDATNGLHIEAHVSLLPDADKIILEGGKGIGKVTLPGLPVPPGNPAINPEPQEQIKAAIREVCSKAGYNGGVLVRIEVPRGAERAKNTMNARLGILGGISILGTRGTVKPYSHSSWKATILQGMDVSLAAGAECIGFSTGRRSERLLMEALPDWKELAFIQAADFVQFSLDAAAKKGITCAAWSCFFGKLVKLAQGHAYTHAKTAPVDFIKLAEWCREAGIAEHLLPEIEGANTARQVLEIISTDPHKDTALKHIATIARDTAQMWAKNNIKITVYLFDFDGTLLTVV</sequence>
<gene>
    <name evidence="5" type="primary">cbiD</name>
    <name evidence="6" type="ORF">SP90_11820</name>
</gene>
<dbReference type="PATRIC" id="fig|1560234.3.peg.1457"/>
<evidence type="ECO:0000256" key="1">
    <source>
        <dbReference type="ARBA" id="ARBA00022573"/>
    </source>
</evidence>
<dbReference type="InterPro" id="IPR036074">
    <property type="entry name" value="CbiD_sf"/>
</dbReference>
<keyword evidence="1 5" id="KW-0169">Cobalamin biosynthesis</keyword>